<evidence type="ECO:0000313" key="3">
    <source>
        <dbReference type="Proteomes" id="UP001487740"/>
    </source>
</evidence>
<evidence type="ECO:0000256" key="1">
    <source>
        <dbReference type="SAM" id="MobiDB-lite"/>
    </source>
</evidence>
<name>A0AAW0TYI3_SCYPA</name>
<gene>
    <name evidence="2" type="ORF">O3P69_014596</name>
</gene>
<feature type="compositionally biased region" description="Basic residues" evidence="1">
    <location>
        <begin position="90"/>
        <end position="99"/>
    </location>
</feature>
<reference evidence="2 3" key="1">
    <citation type="submission" date="2023-03" db="EMBL/GenBank/DDBJ databases">
        <title>High-quality genome of Scylla paramamosain provides insights in environmental adaptation.</title>
        <authorList>
            <person name="Zhang L."/>
        </authorList>
    </citation>
    <scope>NUCLEOTIDE SEQUENCE [LARGE SCALE GENOMIC DNA]</scope>
    <source>
        <strain evidence="2">LZ_2023a</strain>
        <tissue evidence="2">Muscle</tissue>
    </source>
</reference>
<feature type="compositionally biased region" description="Pro residues" evidence="1">
    <location>
        <begin position="80"/>
        <end position="89"/>
    </location>
</feature>
<protein>
    <submittedName>
        <fullName evidence="2">Uncharacterized protein</fullName>
    </submittedName>
</protein>
<keyword evidence="3" id="KW-1185">Reference proteome</keyword>
<proteinExistence type="predicted"/>
<accession>A0AAW0TYI3</accession>
<dbReference type="Proteomes" id="UP001487740">
    <property type="component" value="Unassembled WGS sequence"/>
</dbReference>
<comment type="caution">
    <text evidence="2">The sequence shown here is derived from an EMBL/GenBank/DDBJ whole genome shotgun (WGS) entry which is preliminary data.</text>
</comment>
<feature type="region of interest" description="Disordered" evidence="1">
    <location>
        <begin position="1"/>
        <end position="113"/>
    </location>
</feature>
<organism evidence="2 3">
    <name type="scientific">Scylla paramamosain</name>
    <name type="common">Mud crab</name>
    <dbReference type="NCBI Taxonomy" id="85552"/>
    <lineage>
        <taxon>Eukaryota</taxon>
        <taxon>Metazoa</taxon>
        <taxon>Ecdysozoa</taxon>
        <taxon>Arthropoda</taxon>
        <taxon>Crustacea</taxon>
        <taxon>Multicrustacea</taxon>
        <taxon>Malacostraca</taxon>
        <taxon>Eumalacostraca</taxon>
        <taxon>Eucarida</taxon>
        <taxon>Decapoda</taxon>
        <taxon>Pleocyemata</taxon>
        <taxon>Brachyura</taxon>
        <taxon>Eubrachyura</taxon>
        <taxon>Portunoidea</taxon>
        <taxon>Portunidae</taxon>
        <taxon>Portuninae</taxon>
        <taxon>Scylla</taxon>
    </lineage>
</organism>
<sequence length="152" mass="16435">MRGARPPPGQGRAAAGEGELRRRRLPTNSPQSGGRTRAGAERRPMQESPQIRAAVVRGGLHGAGPPRLVAPRGVRRSAAPLPPALPPRPARAHSRRTSRHACSTPWGTQAQRPTVNPHNRYCPRLSQPCVRDTPVLPNAMLCGRLCSSTEQY</sequence>
<dbReference type="EMBL" id="JARAKH010000022">
    <property type="protein sequence ID" value="KAK8392349.1"/>
    <property type="molecule type" value="Genomic_DNA"/>
</dbReference>
<dbReference type="AlphaFoldDB" id="A0AAW0TYI3"/>
<evidence type="ECO:0000313" key="2">
    <source>
        <dbReference type="EMBL" id="KAK8392349.1"/>
    </source>
</evidence>